<dbReference type="InterPro" id="IPR007371">
    <property type="entry name" value="TPK_catalytic"/>
</dbReference>
<dbReference type="Gene3D" id="3.40.50.10240">
    <property type="entry name" value="Thiamin pyrophosphokinase, catalytic domain"/>
    <property type="match status" value="1"/>
</dbReference>
<evidence type="ECO:0000256" key="4">
    <source>
        <dbReference type="ARBA" id="ARBA00022840"/>
    </source>
</evidence>
<feature type="domain" description="Thiamin pyrophosphokinase thiamin-binding" evidence="7">
    <location>
        <begin position="164"/>
        <end position="225"/>
    </location>
</feature>
<dbReference type="InterPro" id="IPR036371">
    <property type="entry name" value="TPK_B1-bd_sf"/>
</dbReference>
<dbReference type="NCBIfam" id="TIGR01378">
    <property type="entry name" value="thi_PPkinase"/>
    <property type="match status" value="1"/>
</dbReference>
<dbReference type="Pfam" id="PF04263">
    <property type="entry name" value="TPK_catalytic"/>
    <property type="match status" value="1"/>
</dbReference>
<dbReference type="CDD" id="cd07995">
    <property type="entry name" value="TPK"/>
    <property type="match status" value="1"/>
</dbReference>
<dbReference type="GO" id="GO:0009229">
    <property type="term" value="P:thiamine diphosphate biosynthetic process"/>
    <property type="evidence" value="ECO:0007669"/>
    <property type="project" value="InterPro"/>
</dbReference>
<dbReference type="GO" id="GO:0005524">
    <property type="term" value="F:ATP binding"/>
    <property type="evidence" value="ECO:0007669"/>
    <property type="project" value="UniProtKB-KW"/>
</dbReference>
<proteinExistence type="predicted"/>
<keyword evidence="4" id="KW-0067">ATP-binding</keyword>
<accession>A0A494Y4E7</accession>
<reference evidence="8 9" key="1">
    <citation type="submission" date="2018-10" db="EMBL/GenBank/DDBJ databases">
        <title>Cohnella sp. M2MS4P-1, whole genome shotgun sequence.</title>
        <authorList>
            <person name="Tuo L."/>
        </authorList>
    </citation>
    <scope>NUCLEOTIDE SEQUENCE [LARGE SCALE GENOMIC DNA]</scope>
    <source>
        <strain evidence="8 9">M2MS4P-1</strain>
    </source>
</reference>
<dbReference type="InterPro" id="IPR036759">
    <property type="entry name" value="TPK_catalytic_sf"/>
</dbReference>
<dbReference type="InterPro" id="IPR053149">
    <property type="entry name" value="TPK"/>
</dbReference>
<dbReference type="InterPro" id="IPR007373">
    <property type="entry name" value="Thiamin_PyroPKinase_B1-bd"/>
</dbReference>
<evidence type="ECO:0000313" key="8">
    <source>
        <dbReference type="EMBL" id="RKP56910.1"/>
    </source>
</evidence>
<dbReference type="GO" id="GO:0004788">
    <property type="term" value="F:thiamine diphosphokinase activity"/>
    <property type="evidence" value="ECO:0007669"/>
    <property type="project" value="UniProtKB-UniRule"/>
</dbReference>
<comment type="caution">
    <text evidence="8">The sequence shown here is derived from an EMBL/GenBank/DDBJ whole genome shotgun (WGS) entry which is preliminary data.</text>
</comment>
<dbReference type="SUPFAM" id="SSF63999">
    <property type="entry name" value="Thiamin pyrophosphokinase, catalytic domain"/>
    <property type="match status" value="1"/>
</dbReference>
<sequence length="231" mass="25351">MSSTQPSPPNQSERQAQSPTSRALIFTGGRLGSWALTYLKTEDYLIGADRGAFFLVDRGYSPDLSLGDFDSVTPEQLNRIESASRELISYDAVDKDWTDTELALREAIGRGYRNIVLFGALGTRFDHSLGNVYLLALAHEQGCSLTLIDEHNEISLCADNFRLEQYDCFPYVSLLPLTSIVTGVTLHGFQYPLLDATLKHGQSIGISNTLDAPCGTITIGSGQLLVIRSRD</sequence>
<dbReference type="EC" id="2.7.6.2" evidence="5"/>
<dbReference type="GO" id="GO:0030975">
    <property type="term" value="F:thiamine binding"/>
    <property type="evidence" value="ECO:0007669"/>
    <property type="project" value="InterPro"/>
</dbReference>
<dbReference type="OrthoDB" id="9804377at2"/>
<dbReference type="PANTHER" id="PTHR41299:SF1">
    <property type="entry name" value="THIAMINE PYROPHOSPHOKINASE"/>
    <property type="match status" value="1"/>
</dbReference>
<dbReference type="SUPFAM" id="SSF63862">
    <property type="entry name" value="Thiamin pyrophosphokinase, substrate-binding domain"/>
    <property type="match status" value="1"/>
</dbReference>
<keyword evidence="1 8" id="KW-0808">Transferase</keyword>
<dbReference type="GO" id="GO:0016301">
    <property type="term" value="F:kinase activity"/>
    <property type="evidence" value="ECO:0007669"/>
    <property type="project" value="UniProtKB-KW"/>
</dbReference>
<evidence type="ECO:0000256" key="6">
    <source>
        <dbReference type="SAM" id="MobiDB-lite"/>
    </source>
</evidence>
<dbReference type="SMART" id="SM00983">
    <property type="entry name" value="TPK_B1_binding"/>
    <property type="match status" value="1"/>
</dbReference>
<feature type="region of interest" description="Disordered" evidence="6">
    <location>
        <begin position="1"/>
        <end position="20"/>
    </location>
</feature>
<dbReference type="RefSeq" id="WP_120974526.1">
    <property type="nucleotide sequence ID" value="NZ_RBZM01000002.1"/>
</dbReference>
<gene>
    <name evidence="8" type="ORF">D7Z26_02670</name>
</gene>
<dbReference type="InterPro" id="IPR006282">
    <property type="entry name" value="Thi_PPkinase"/>
</dbReference>
<dbReference type="EMBL" id="RBZM01000002">
    <property type="protein sequence ID" value="RKP56910.1"/>
    <property type="molecule type" value="Genomic_DNA"/>
</dbReference>
<keyword evidence="2" id="KW-0547">Nucleotide-binding</keyword>
<evidence type="ECO:0000313" key="9">
    <source>
        <dbReference type="Proteomes" id="UP000282076"/>
    </source>
</evidence>
<evidence type="ECO:0000256" key="2">
    <source>
        <dbReference type="ARBA" id="ARBA00022741"/>
    </source>
</evidence>
<evidence type="ECO:0000259" key="7">
    <source>
        <dbReference type="SMART" id="SM00983"/>
    </source>
</evidence>
<dbReference type="Pfam" id="PF04265">
    <property type="entry name" value="TPK_B1_binding"/>
    <property type="match status" value="1"/>
</dbReference>
<name>A0A494Y4E7_9BACL</name>
<dbReference type="GO" id="GO:0006772">
    <property type="term" value="P:thiamine metabolic process"/>
    <property type="evidence" value="ECO:0007669"/>
    <property type="project" value="UniProtKB-UniRule"/>
</dbReference>
<evidence type="ECO:0000256" key="3">
    <source>
        <dbReference type="ARBA" id="ARBA00022777"/>
    </source>
</evidence>
<keyword evidence="9" id="KW-1185">Reference proteome</keyword>
<organism evidence="8 9">
    <name type="scientific">Cohnella endophytica</name>
    <dbReference type="NCBI Taxonomy" id="2419778"/>
    <lineage>
        <taxon>Bacteria</taxon>
        <taxon>Bacillati</taxon>
        <taxon>Bacillota</taxon>
        <taxon>Bacilli</taxon>
        <taxon>Bacillales</taxon>
        <taxon>Paenibacillaceae</taxon>
        <taxon>Cohnella</taxon>
    </lineage>
</organism>
<keyword evidence="3 8" id="KW-0418">Kinase</keyword>
<evidence type="ECO:0000256" key="5">
    <source>
        <dbReference type="NCBIfam" id="TIGR01378"/>
    </source>
</evidence>
<protein>
    <recommendedName>
        <fullName evidence="5">Thiamine diphosphokinase</fullName>
        <ecNumber evidence="5">2.7.6.2</ecNumber>
    </recommendedName>
</protein>
<dbReference type="Proteomes" id="UP000282076">
    <property type="component" value="Unassembled WGS sequence"/>
</dbReference>
<dbReference type="PANTHER" id="PTHR41299">
    <property type="entry name" value="THIAMINE PYROPHOSPHOKINASE"/>
    <property type="match status" value="1"/>
</dbReference>
<evidence type="ECO:0000256" key="1">
    <source>
        <dbReference type="ARBA" id="ARBA00022679"/>
    </source>
</evidence>
<dbReference type="AlphaFoldDB" id="A0A494Y4E7"/>